<feature type="compositionally biased region" description="Basic residues" evidence="1">
    <location>
        <begin position="111"/>
        <end position="143"/>
    </location>
</feature>
<keyword evidence="3" id="KW-1185">Reference proteome</keyword>
<dbReference type="Proteomes" id="UP000824120">
    <property type="component" value="Chromosome 3"/>
</dbReference>
<sequence>MPSHTSQRSALQNKELPSGHDRRVCGHQASATNGVQQSQVLATRAWRDPQTTLPTACIAKAYTNQMWRGRNGKASPVAQRIANEAYICRASQASIAGVRDQMTSSNDIHHQPKPGRIIRGRSAAKRHRRGLGQRQRHRPRPARNNRGVCASAGRHQHWPTASGNNQGIDTSDMA</sequence>
<feature type="region of interest" description="Disordered" evidence="1">
    <location>
        <begin position="103"/>
        <end position="174"/>
    </location>
</feature>
<protein>
    <submittedName>
        <fullName evidence="2">Uncharacterized protein</fullName>
    </submittedName>
</protein>
<feature type="compositionally biased region" description="Polar residues" evidence="1">
    <location>
        <begin position="1"/>
        <end position="12"/>
    </location>
</feature>
<comment type="caution">
    <text evidence="2">The sequence shown here is derived from an EMBL/GenBank/DDBJ whole genome shotgun (WGS) entry which is preliminary data.</text>
</comment>
<feature type="compositionally biased region" description="Polar residues" evidence="1">
    <location>
        <begin position="159"/>
        <end position="174"/>
    </location>
</feature>
<gene>
    <name evidence="2" type="ORF">H5410_014744</name>
</gene>
<evidence type="ECO:0000256" key="1">
    <source>
        <dbReference type="SAM" id="MobiDB-lite"/>
    </source>
</evidence>
<accession>A0A9J5ZRW5</accession>
<name>A0A9J5ZRW5_SOLCO</name>
<dbReference type="EMBL" id="JACXVP010000003">
    <property type="protein sequence ID" value="KAG5614920.1"/>
    <property type="molecule type" value="Genomic_DNA"/>
</dbReference>
<proteinExistence type="predicted"/>
<evidence type="ECO:0000313" key="2">
    <source>
        <dbReference type="EMBL" id="KAG5614920.1"/>
    </source>
</evidence>
<reference evidence="2 3" key="1">
    <citation type="submission" date="2020-09" db="EMBL/GenBank/DDBJ databases">
        <title>De no assembly of potato wild relative species, Solanum commersonii.</title>
        <authorList>
            <person name="Cho K."/>
        </authorList>
    </citation>
    <scope>NUCLEOTIDE SEQUENCE [LARGE SCALE GENOMIC DNA]</scope>
    <source>
        <strain evidence="2">LZ3.2</strain>
        <tissue evidence="2">Leaf</tissue>
    </source>
</reference>
<organism evidence="2 3">
    <name type="scientific">Solanum commersonii</name>
    <name type="common">Commerson's wild potato</name>
    <name type="synonym">Commerson's nightshade</name>
    <dbReference type="NCBI Taxonomy" id="4109"/>
    <lineage>
        <taxon>Eukaryota</taxon>
        <taxon>Viridiplantae</taxon>
        <taxon>Streptophyta</taxon>
        <taxon>Embryophyta</taxon>
        <taxon>Tracheophyta</taxon>
        <taxon>Spermatophyta</taxon>
        <taxon>Magnoliopsida</taxon>
        <taxon>eudicotyledons</taxon>
        <taxon>Gunneridae</taxon>
        <taxon>Pentapetalae</taxon>
        <taxon>asterids</taxon>
        <taxon>lamiids</taxon>
        <taxon>Solanales</taxon>
        <taxon>Solanaceae</taxon>
        <taxon>Solanoideae</taxon>
        <taxon>Solaneae</taxon>
        <taxon>Solanum</taxon>
    </lineage>
</organism>
<dbReference type="AlphaFoldDB" id="A0A9J5ZRW5"/>
<evidence type="ECO:0000313" key="3">
    <source>
        <dbReference type="Proteomes" id="UP000824120"/>
    </source>
</evidence>
<feature type="region of interest" description="Disordered" evidence="1">
    <location>
        <begin position="1"/>
        <end position="31"/>
    </location>
</feature>